<proteinExistence type="predicted"/>
<dbReference type="RefSeq" id="WP_099525611.1">
    <property type="nucleotide sequence ID" value="NZ_NIQU01000006.1"/>
</dbReference>
<dbReference type="EMBL" id="NIQU01000006">
    <property type="protein sequence ID" value="PIA67635.1"/>
    <property type="molecule type" value="Genomic_DNA"/>
</dbReference>
<dbReference type="SUPFAM" id="SSF52172">
    <property type="entry name" value="CheY-like"/>
    <property type="match status" value="1"/>
</dbReference>
<dbReference type="AlphaFoldDB" id="A0A2G5FI18"/>
<accession>A0A2G5FI18</accession>
<evidence type="ECO:0000313" key="1">
    <source>
        <dbReference type="EMBL" id="PIA67635.1"/>
    </source>
</evidence>
<dbReference type="Proteomes" id="UP000229504">
    <property type="component" value="Unassembled WGS sequence"/>
</dbReference>
<gene>
    <name evidence="1" type="ORF">CDO35_15570</name>
</gene>
<sequence length="153" mass="17324">MNIYIVEDDLLKLGKIESYLSIILPQAKLRNFGSFNSGLRACELKVPDLVILDMALPTFDRQPNRREGRLRPLGGYDLLRKLALKELATKVIVITQLTEFGDGIEEMSFGEISQTCLSEFPNIFLGSVYFGQASLDWQSKLHDLIKRLQGEFA</sequence>
<evidence type="ECO:0008006" key="3">
    <source>
        <dbReference type="Google" id="ProtNLM"/>
    </source>
</evidence>
<reference evidence="2" key="1">
    <citation type="submission" date="2017-06" db="EMBL/GenBank/DDBJ databases">
        <authorList>
            <person name="Rastogi G."/>
            <person name="Vaishampayan P."/>
            <person name="Seuylemezian A."/>
        </authorList>
    </citation>
    <scope>NUCLEOTIDE SEQUENCE [LARGE SCALE GENOMIC DNA]</scope>
    <source>
        <strain evidence="2">PI11</strain>
    </source>
</reference>
<comment type="caution">
    <text evidence="1">The sequence shown here is derived from an EMBL/GenBank/DDBJ whole genome shotgun (WGS) entry which is preliminary data.</text>
</comment>
<organism evidence="1 2">
    <name type="scientific">Pseudomonas sediminis</name>
    <dbReference type="NCBI Taxonomy" id="1691904"/>
    <lineage>
        <taxon>Bacteria</taxon>
        <taxon>Pseudomonadati</taxon>
        <taxon>Pseudomonadota</taxon>
        <taxon>Gammaproteobacteria</taxon>
        <taxon>Pseudomonadales</taxon>
        <taxon>Pseudomonadaceae</taxon>
        <taxon>Pseudomonas</taxon>
    </lineage>
</organism>
<dbReference type="Gene3D" id="3.40.50.2300">
    <property type="match status" value="1"/>
</dbReference>
<dbReference type="InterPro" id="IPR011006">
    <property type="entry name" value="CheY-like_superfamily"/>
</dbReference>
<protein>
    <recommendedName>
        <fullName evidence="3">Response regulator</fullName>
    </recommendedName>
</protein>
<name>A0A2G5FI18_9PSED</name>
<evidence type="ECO:0000313" key="2">
    <source>
        <dbReference type="Proteomes" id="UP000229504"/>
    </source>
</evidence>